<dbReference type="Pfam" id="PF07228">
    <property type="entry name" value="SpoIIE"/>
    <property type="match status" value="1"/>
</dbReference>
<dbReference type="Gene3D" id="3.30.450.40">
    <property type="match status" value="1"/>
</dbReference>
<dbReference type="SUPFAM" id="SSF55785">
    <property type="entry name" value="PYP-like sensor domain (PAS domain)"/>
    <property type="match status" value="1"/>
</dbReference>
<dbReference type="PROSITE" id="PS51746">
    <property type="entry name" value="PPM_2"/>
    <property type="match status" value="1"/>
</dbReference>
<dbReference type="SUPFAM" id="SSF81606">
    <property type="entry name" value="PP2C-like"/>
    <property type="match status" value="1"/>
</dbReference>
<dbReference type="SUPFAM" id="SSF55781">
    <property type="entry name" value="GAF domain-like"/>
    <property type="match status" value="1"/>
</dbReference>
<organism evidence="5">
    <name type="scientific">uncultured Solirubrobacteraceae bacterium</name>
    <dbReference type="NCBI Taxonomy" id="1162706"/>
    <lineage>
        <taxon>Bacteria</taxon>
        <taxon>Bacillati</taxon>
        <taxon>Actinomycetota</taxon>
        <taxon>Thermoleophilia</taxon>
        <taxon>Solirubrobacterales</taxon>
        <taxon>Solirubrobacteraceae</taxon>
        <taxon>environmental samples</taxon>
    </lineage>
</organism>
<dbReference type="InterPro" id="IPR000700">
    <property type="entry name" value="PAS-assoc_C"/>
</dbReference>
<dbReference type="InterPro" id="IPR013656">
    <property type="entry name" value="PAS_4"/>
</dbReference>
<dbReference type="Pfam" id="PF08448">
    <property type="entry name" value="PAS_4"/>
    <property type="match status" value="1"/>
</dbReference>
<keyword evidence="1" id="KW-0378">Hydrolase</keyword>
<dbReference type="Pfam" id="PF13185">
    <property type="entry name" value="GAF_2"/>
    <property type="match status" value="1"/>
</dbReference>
<dbReference type="FunFam" id="3.30.450.40:FF:000035">
    <property type="entry name" value="PAS sensor protein"/>
    <property type="match status" value="1"/>
</dbReference>
<dbReference type="InterPro" id="IPR036457">
    <property type="entry name" value="PPM-type-like_dom_sf"/>
</dbReference>
<dbReference type="SMART" id="SM00331">
    <property type="entry name" value="PP2C_SIG"/>
    <property type="match status" value="1"/>
</dbReference>
<accession>A0A6J4TMB2</accession>
<reference evidence="5" key="1">
    <citation type="submission" date="2020-02" db="EMBL/GenBank/DDBJ databases">
        <authorList>
            <person name="Meier V. D."/>
        </authorList>
    </citation>
    <scope>NUCLEOTIDE SEQUENCE</scope>
    <source>
        <strain evidence="5">AVDCRST_MAG13</strain>
    </source>
</reference>
<dbReference type="EMBL" id="CADCVO010000592">
    <property type="protein sequence ID" value="CAA9527113.1"/>
    <property type="molecule type" value="Genomic_DNA"/>
</dbReference>
<gene>
    <name evidence="5" type="ORF">AVDCRST_MAG13-3839</name>
</gene>
<feature type="domain" description="PAC" evidence="3">
    <location>
        <begin position="76"/>
        <end position="132"/>
    </location>
</feature>
<feature type="domain" description="PPM-type phosphatase" evidence="4">
    <location>
        <begin position="328"/>
        <end position="540"/>
    </location>
</feature>
<dbReference type="NCBIfam" id="TIGR00229">
    <property type="entry name" value="sensory_box"/>
    <property type="match status" value="1"/>
</dbReference>
<dbReference type="SMART" id="SM00065">
    <property type="entry name" value="GAF"/>
    <property type="match status" value="1"/>
</dbReference>
<dbReference type="Gene3D" id="3.30.450.20">
    <property type="entry name" value="PAS domain"/>
    <property type="match status" value="1"/>
</dbReference>
<dbReference type="GO" id="GO:0016791">
    <property type="term" value="F:phosphatase activity"/>
    <property type="evidence" value="ECO:0007669"/>
    <property type="project" value="TreeGrafter"/>
</dbReference>
<dbReference type="InterPro" id="IPR000014">
    <property type="entry name" value="PAS"/>
</dbReference>
<dbReference type="InterPro" id="IPR035965">
    <property type="entry name" value="PAS-like_dom_sf"/>
</dbReference>
<dbReference type="PROSITE" id="PS50113">
    <property type="entry name" value="PAC"/>
    <property type="match status" value="1"/>
</dbReference>
<sequence length="547" mass="57266">MTEALGQLAEAVTVHDTAGRLLYVNDAAVRLLGFGSARELLAAPPGALMAGARVFHPDGRPVDQADLPGRRVLEGEDADPLLVRWIAPDGGPLRWSVIKARALRDEHGDPVAAVNVIEDVTDVKEAELSQRLLAEAAQILASSMDHRSTLEHVAELAVPHLADWCGVDLVDEHGRIEQVAVAHVDPDRVSWGRELRRRYPVDPASDVGIAQVIRTGEVQLAQDITADLLAAAAQDPEHLALLQEVGFRSVLIVPLVAGARTVGALTLVLTSEARRYTPADVALAEELGRRAGTAVENARLFTERGRIAELLQASLLPDMLPPLAGWDTATLFRPAGDMNLVGGDFYDALPTEQGMLVCVGDVAGKGAVAAALTGRVRHALTSAVALGIGLPRALEHVNGLLLARPGESMCTIAAALLREDASGAHAVLCLAGHPPPVVVRASGGASFAPGHGTVLGAVPDPVAPPERIDLEPGDALVLFTDGVTDAGGEEERFGFDRLLACLGEAGTTAPEGLVAALERALAAFQHGPQRDDVAVLAVRRTPSGDPP</sequence>
<dbReference type="InterPro" id="IPR003018">
    <property type="entry name" value="GAF"/>
</dbReference>
<name>A0A6J4TMB2_9ACTN</name>
<protein>
    <submittedName>
        <fullName evidence="5">Serine phosphatase RsbU, regulator of sigma subunit</fullName>
    </submittedName>
</protein>
<dbReference type="Gene3D" id="3.60.40.10">
    <property type="entry name" value="PPM-type phosphatase domain"/>
    <property type="match status" value="1"/>
</dbReference>
<proteinExistence type="predicted"/>
<dbReference type="AlphaFoldDB" id="A0A6J4TMB2"/>
<dbReference type="PANTHER" id="PTHR43156:SF2">
    <property type="entry name" value="STAGE II SPORULATION PROTEIN E"/>
    <property type="match status" value="1"/>
</dbReference>
<dbReference type="PANTHER" id="PTHR43156">
    <property type="entry name" value="STAGE II SPORULATION PROTEIN E-RELATED"/>
    <property type="match status" value="1"/>
</dbReference>
<dbReference type="InterPro" id="IPR052016">
    <property type="entry name" value="Bact_Sigma-Reg"/>
</dbReference>
<dbReference type="PROSITE" id="PS50112">
    <property type="entry name" value="PAS"/>
    <property type="match status" value="1"/>
</dbReference>
<dbReference type="InterPro" id="IPR001932">
    <property type="entry name" value="PPM-type_phosphatase-like_dom"/>
</dbReference>
<feature type="domain" description="PAS" evidence="2">
    <location>
        <begin position="1"/>
        <end position="34"/>
    </location>
</feature>
<evidence type="ECO:0000259" key="2">
    <source>
        <dbReference type="PROSITE" id="PS50112"/>
    </source>
</evidence>
<evidence type="ECO:0000259" key="3">
    <source>
        <dbReference type="PROSITE" id="PS50113"/>
    </source>
</evidence>
<evidence type="ECO:0000313" key="5">
    <source>
        <dbReference type="EMBL" id="CAA9527113.1"/>
    </source>
</evidence>
<evidence type="ECO:0000256" key="1">
    <source>
        <dbReference type="ARBA" id="ARBA00022801"/>
    </source>
</evidence>
<evidence type="ECO:0000259" key="4">
    <source>
        <dbReference type="PROSITE" id="PS51746"/>
    </source>
</evidence>
<dbReference type="CDD" id="cd00130">
    <property type="entry name" value="PAS"/>
    <property type="match status" value="1"/>
</dbReference>
<dbReference type="InterPro" id="IPR029016">
    <property type="entry name" value="GAF-like_dom_sf"/>
</dbReference>